<dbReference type="GO" id="GO:0008146">
    <property type="term" value="F:sulfotransferase activity"/>
    <property type="evidence" value="ECO:0007669"/>
    <property type="project" value="InterPro"/>
</dbReference>
<keyword evidence="9" id="KW-0119">Carbohydrate metabolism</keyword>
<dbReference type="Proteomes" id="UP001159428">
    <property type="component" value="Unassembled WGS sequence"/>
</dbReference>
<dbReference type="GO" id="GO:0000139">
    <property type="term" value="C:Golgi membrane"/>
    <property type="evidence" value="ECO:0007669"/>
    <property type="project" value="UniProtKB-SubCell"/>
</dbReference>
<dbReference type="EC" id="2.8.2.-" evidence="9"/>
<dbReference type="InterPro" id="IPR005331">
    <property type="entry name" value="Sulfotransferase"/>
</dbReference>
<dbReference type="Pfam" id="PF03567">
    <property type="entry name" value="Sulfotransfer_2"/>
    <property type="match status" value="1"/>
</dbReference>
<feature type="transmembrane region" description="Helical" evidence="9">
    <location>
        <begin position="20"/>
        <end position="37"/>
    </location>
</feature>
<keyword evidence="4 9" id="KW-0812">Transmembrane</keyword>
<comment type="subcellular location">
    <subcellularLocation>
        <location evidence="1 9">Golgi apparatus membrane</location>
        <topology evidence="1 9">Single-pass type II membrane protein</topology>
    </subcellularLocation>
</comment>
<evidence type="ECO:0000256" key="8">
    <source>
        <dbReference type="ARBA" id="ARBA00023180"/>
    </source>
</evidence>
<evidence type="ECO:0000256" key="9">
    <source>
        <dbReference type="RuleBase" id="RU364020"/>
    </source>
</evidence>
<evidence type="ECO:0000256" key="2">
    <source>
        <dbReference type="ARBA" id="ARBA00006339"/>
    </source>
</evidence>
<dbReference type="PANTHER" id="PTHR12137:SF54">
    <property type="entry name" value="CARBOHYDRATE SULFOTRANSFERASE"/>
    <property type="match status" value="1"/>
</dbReference>
<organism evidence="10 11">
    <name type="scientific">Pocillopora meandrina</name>
    <dbReference type="NCBI Taxonomy" id="46732"/>
    <lineage>
        <taxon>Eukaryota</taxon>
        <taxon>Metazoa</taxon>
        <taxon>Cnidaria</taxon>
        <taxon>Anthozoa</taxon>
        <taxon>Hexacorallia</taxon>
        <taxon>Scleractinia</taxon>
        <taxon>Astrocoeniina</taxon>
        <taxon>Pocilloporidae</taxon>
        <taxon>Pocillopora</taxon>
    </lineage>
</organism>
<keyword evidence="3 9" id="KW-0808">Transferase</keyword>
<evidence type="ECO:0000256" key="3">
    <source>
        <dbReference type="ARBA" id="ARBA00022679"/>
    </source>
</evidence>
<keyword evidence="6 9" id="KW-0333">Golgi apparatus</keyword>
<evidence type="ECO:0000256" key="7">
    <source>
        <dbReference type="ARBA" id="ARBA00023136"/>
    </source>
</evidence>
<keyword evidence="7 9" id="KW-0472">Membrane</keyword>
<accession>A0AAU9X8I9</accession>
<evidence type="ECO:0000256" key="1">
    <source>
        <dbReference type="ARBA" id="ARBA00004323"/>
    </source>
</evidence>
<keyword evidence="5 9" id="KW-1133">Transmembrane helix</keyword>
<evidence type="ECO:0000313" key="11">
    <source>
        <dbReference type="Proteomes" id="UP001159428"/>
    </source>
</evidence>
<evidence type="ECO:0000256" key="5">
    <source>
        <dbReference type="ARBA" id="ARBA00022989"/>
    </source>
</evidence>
<sequence>MPIASQIRRGFYGVTTKKPVRTAAAYVISLVVGILLLRRLSQRGLQPEASWQSAVQITVHFMLQVNQDKIQQDRLERIRNYCNASRNNKNIFHKLPNRNHFNFVVSEKHKFIICYVPKTGCSQWKDLLLNVLAVRPVTPNHDISLFDYSIFKFLNEFSAEERKKMLDSYQKFYFVREPFERLLSAYRDKFVGKTTHLYETVARKIIQKVRGVGRDNENGGRPTLAEFTTYLNQLPDPSSWDMHWRPAHQTCYPCAVDYNYVGYFDTIKEDADYILKKLQLDNQFQFPAFRSHTSVLLEKHYSQIPLHQIVKLADIYREDFEMFGFKYPATIKKLFKDWV</sequence>
<dbReference type="GO" id="GO:0016051">
    <property type="term" value="P:carbohydrate biosynthetic process"/>
    <property type="evidence" value="ECO:0007669"/>
    <property type="project" value="InterPro"/>
</dbReference>
<protein>
    <recommendedName>
        <fullName evidence="9">Carbohydrate sulfotransferase</fullName>
        <ecNumber evidence="9">2.8.2.-</ecNumber>
    </recommendedName>
</protein>
<dbReference type="InterPro" id="IPR018011">
    <property type="entry name" value="Carb_sulfotrans_8-10"/>
</dbReference>
<evidence type="ECO:0000256" key="4">
    <source>
        <dbReference type="ARBA" id="ARBA00022692"/>
    </source>
</evidence>
<evidence type="ECO:0000313" key="10">
    <source>
        <dbReference type="EMBL" id="CAH3140091.1"/>
    </source>
</evidence>
<keyword evidence="8 9" id="KW-0325">Glycoprotein</keyword>
<dbReference type="PANTHER" id="PTHR12137">
    <property type="entry name" value="CARBOHYDRATE SULFOTRANSFERASE"/>
    <property type="match status" value="1"/>
</dbReference>
<keyword evidence="11" id="KW-1185">Reference proteome</keyword>
<evidence type="ECO:0000256" key="6">
    <source>
        <dbReference type="ARBA" id="ARBA00023034"/>
    </source>
</evidence>
<dbReference type="AlphaFoldDB" id="A0AAU9X8I9"/>
<proteinExistence type="inferred from homology"/>
<reference evidence="10 11" key="1">
    <citation type="submission" date="2022-05" db="EMBL/GenBank/DDBJ databases">
        <authorList>
            <consortium name="Genoscope - CEA"/>
            <person name="William W."/>
        </authorList>
    </citation>
    <scope>NUCLEOTIDE SEQUENCE [LARGE SCALE GENOMIC DNA]</scope>
</reference>
<gene>
    <name evidence="10" type="ORF">PMEA_00018737</name>
</gene>
<dbReference type="EMBL" id="CALNXJ010000033">
    <property type="protein sequence ID" value="CAH3140091.1"/>
    <property type="molecule type" value="Genomic_DNA"/>
</dbReference>
<name>A0AAU9X8I9_9CNID</name>
<keyword evidence="9" id="KW-0735">Signal-anchor</keyword>
<comment type="caution">
    <text evidence="10">The sequence shown here is derived from an EMBL/GenBank/DDBJ whole genome shotgun (WGS) entry which is preliminary data.</text>
</comment>
<comment type="similarity">
    <text evidence="2 9">Belongs to the sulfotransferase 2 family.</text>
</comment>